<proteinExistence type="predicted"/>
<dbReference type="RefSeq" id="WP_052665894.1">
    <property type="nucleotide sequence ID" value="NZ_CABJDD010000013.1"/>
</dbReference>
<dbReference type="InterPro" id="IPR036736">
    <property type="entry name" value="ACP-like_sf"/>
</dbReference>
<accession>A0AA41FD81</accession>
<dbReference type="AlphaFoldDB" id="A0AA41FD81"/>
<reference evidence="1" key="1">
    <citation type="journal article" date="2021" name="Gut Microbes">
        <title>A synthetic consortium of 100 gut commensals modulates the composition and function in a colon model of the microbiome of elderly subjects.</title>
        <authorList>
            <person name="Perez M."/>
            <person name="Ntemiri A."/>
            <person name="Tan H."/>
            <person name="Harris H.M.B."/>
            <person name="Roager H.M."/>
            <person name="Ribiere C."/>
            <person name="O'Toole P.W."/>
        </authorList>
    </citation>
    <scope>NUCLEOTIDE SEQUENCE</scope>
    <source>
        <strain evidence="1">MCC335</strain>
    </source>
</reference>
<dbReference type="Gene3D" id="1.10.1200.10">
    <property type="entry name" value="ACP-like"/>
    <property type="match status" value="1"/>
</dbReference>
<dbReference type="Proteomes" id="UP000708338">
    <property type="component" value="Unassembled WGS sequence"/>
</dbReference>
<name>A0AA41FD81_9FIRM</name>
<protein>
    <submittedName>
        <fullName evidence="1">Acyl carrier protein</fullName>
    </submittedName>
</protein>
<gene>
    <name evidence="1" type="ORF">GPL26_07665</name>
</gene>
<dbReference type="EMBL" id="WQPS01000006">
    <property type="protein sequence ID" value="MBT9809522.1"/>
    <property type="molecule type" value="Genomic_DNA"/>
</dbReference>
<comment type="caution">
    <text evidence="1">The sequence shown here is derived from an EMBL/GenBank/DDBJ whole genome shotgun (WGS) entry which is preliminary data.</text>
</comment>
<evidence type="ECO:0000313" key="2">
    <source>
        <dbReference type="Proteomes" id="UP000708338"/>
    </source>
</evidence>
<dbReference type="SUPFAM" id="SSF47336">
    <property type="entry name" value="ACP-like"/>
    <property type="match status" value="1"/>
</dbReference>
<sequence length="73" mass="8336">MREEIITVISAVTGLSIEQLSNDSACERPWNSLTHVELVIALEDKFQIFFEPEEIANMTSVDLVIEETERKVQ</sequence>
<evidence type="ECO:0000313" key="1">
    <source>
        <dbReference type="EMBL" id="MBT9809522.1"/>
    </source>
</evidence>
<organism evidence="1 2">
    <name type="scientific">Enterocloster citroniae</name>
    <dbReference type="NCBI Taxonomy" id="358743"/>
    <lineage>
        <taxon>Bacteria</taxon>
        <taxon>Bacillati</taxon>
        <taxon>Bacillota</taxon>
        <taxon>Clostridia</taxon>
        <taxon>Lachnospirales</taxon>
        <taxon>Lachnospiraceae</taxon>
        <taxon>Enterocloster</taxon>
    </lineage>
</organism>